<dbReference type="SUPFAM" id="SSF57302">
    <property type="entry name" value="Snake toxin-like"/>
    <property type="match status" value="1"/>
</dbReference>
<dbReference type="InterPro" id="IPR019821">
    <property type="entry name" value="Kinesin_motor_CS"/>
</dbReference>
<evidence type="ECO:0000256" key="9">
    <source>
        <dbReference type="PROSITE-ProRule" id="PRU00283"/>
    </source>
</evidence>
<dbReference type="InterPro" id="IPR027640">
    <property type="entry name" value="Kinesin-like_fam"/>
</dbReference>
<dbReference type="GO" id="GO:0008017">
    <property type="term" value="F:microtubule binding"/>
    <property type="evidence" value="ECO:0007669"/>
    <property type="project" value="InterPro"/>
</dbReference>
<comment type="caution">
    <text evidence="13">The sequence shown here is derived from an EMBL/GenBank/DDBJ whole genome shotgun (WGS) entry which is preliminary data.</text>
</comment>
<keyword evidence="6 10" id="KW-0175">Coiled coil</keyword>
<keyword evidence="8" id="KW-0206">Cytoskeleton</keyword>
<evidence type="ECO:0000313" key="13">
    <source>
        <dbReference type="EMBL" id="KAJ8351592.1"/>
    </source>
</evidence>
<dbReference type="Pfam" id="PF00225">
    <property type="entry name" value="Kinesin"/>
    <property type="match status" value="1"/>
</dbReference>
<evidence type="ECO:0000256" key="11">
    <source>
        <dbReference type="SAM" id="MobiDB-lite"/>
    </source>
</evidence>
<keyword evidence="7 9" id="KW-0505">Motor protein</keyword>
<dbReference type="EMBL" id="JAINUF010000008">
    <property type="protein sequence ID" value="KAJ8351592.1"/>
    <property type="molecule type" value="Genomic_DNA"/>
</dbReference>
<dbReference type="Proteomes" id="UP001152622">
    <property type="component" value="Chromosome 8"/>
</dbReference>
<dbReference type="SUPFAM" id="SSF52540">
    <property type="entry name" value="P-loop containing nucleoside triphosphate hydrolases"/>
    <property type="match status" value="1"/>
</dbReference>
<dbReference type="InterPro" id="IPR027417">
    <property type="entry name" value="P-loop_NTPase"/>
</dbReference>
<organism evidence="13 14">
    <name type="scientific">Synaphobranchus kaupii</name>
    <name type="common">Kaup's arrowtooth eel</name>
    <dbReference type="NCBI Taxonomy" id="118154"/>
    <lineage>
        <taxon>Eukaryota</taxon>
        <taxon>Metazoa</taxon>
        <taxon>Chordata</taxon>
        <taxon>Craniata</taxon>
        <taxon>Vertebrata</taxon>
        <taxon>Euteleostomi</taxon>
        <taxon>Actinopterygii</taxon>
        <taxon>Neopterygii</taxon>
        <taxon>Teleostei</taxon>
        <taxon>Anguilliformes</taxon>
        <taxon>Synaphobranchidae</taxon>
        <taxon>Synaphobranchus</taxon>
    </lineage>
</organism>
<dbReference type="InterPro" id="IPR045860">
    <property type="entry name" value="Snake_toxin-like_sf"/>
</dbReference>
<dbReference type="Gene3D" id="3.40.850.10">
    <property type="entry name" value="Kinesin motor domain"/>
    <property type="match status" value="1"/>
</dbReference>
<dbReference type="GO" id="GO:0003777">
    <property type="term" value="F:microtubule motor activity"/>
    <property type="evidence" value="ECO:0007669"/>
    <property type="project" value="InterPro"/>
</dbReference>
<keyword evidence="4 9" id="KW-0547">Nucleotide-binding</keyword>
<reference evidence="13" key="1">
    <citation type="journal article" date="2023" name="Science">
        <title>Genome structures resolve the early diversification of teleost fishes.</title>
        <authorList>
            <person name="Parey E."/>
            <person name="Louis A."/>
            <person name="Montfort J."/>
            <person name="Bouchez O."/>
            <person name="Roques C."/>
            <person name="Iampietro C."/>
            <person name="Lluch J."/>
            <person name="Castinel A."/>
            <person name="Donnadieu C."/>
            <person name="Desvignes T."/>
            <person name="Floi Bucao C."/>
            <person name="Jouanno E."/>
            <person name="Wen M."/>
            <person name="Mejri S."/>
            <person name="Dirks R."/>
            <person name="Jansen H."/>
            <person name="Henkel C."/>
            <person name="Chen W.J."/>
            <person name="Zahm M."/>
            <person name="Cabau C."/>
            <person name="Klopp C."/>
            <person name="Thompson A.W."/>
            <person name="Robinson-Rechavi M."/>
            <person name="Braasch I."/>
            <person name="Lecointre G."/>
            <person name="Bobe J."/>
            <person name="Postlethwait J.H."/>
            <person name="Berthelot C."/>
            <person name="Roest Crollius H."/>
            <person name="Guiguen Y."/>
        </authorList>
    </citation>
    <scope>NUCLEOTIDE SEQUENCE</scope>
    <source>
        <tissue evidence="13">Blood</tissue>
    </source>
</reference>
<dbReference type="PANTHER" id="PTHR47968">
    <property type="entry name" value="CENTROMERE PROTEIN E"/>
    <property type="match status" value="1"/>
</dbReference>
<keyword evidence="2" id="KW-0963">Cytoplasm</keyword>
<dbReference type="GO" id="GO:0005856">
    <property type="term" value="C:cytoskeleton"/>
    <property type="evidence" value="ECO:0007669"/>
    <property type="project" value="UniProtKB-SubCell"/>
</dbReference>
<dbReference type="PROSITE" id="PS00411">
    <property type="entry name" value="KINESIN_MOTOR_1"/>
    <property type="match status" value="1"/>
</dbReference>
<name>A0A9Q1F5I6_SYNKA</name>
<dbReference type="InterPro" id="IPR036961">
    <property type="entry name" value="Kinesin_motor_dom_sf"/>
</dbReference>
<sequence length="1302" mass="147604">MLLFKKVDLGKYIEMADASECGVKVMCRFRPLNESEITRGDQYIPKFRNDDTVVITGKSYVFDRVLPPNTTQENVYNTCAKQIVKDVLGGYNGTIFAYGQTSSGKTHTMEGKLHDHQLMGIIPRIASDIFDHIYSMDENLEFHIKVSYFEIYLDKIRDLLDVSKTNLAVHEDKNRVPYVKGCTERFVSSPEEVMDVIDEGKANRHVAVTNMNEHSSRSHSIFLISIKQENVETEKKLTGKLYLVDLAGSEKVSKTGAEGAVLDEAKNINKSLSALGNVISALAEGTKSHVPYRDSKMTRILQDSLGGNCRTTIVICCSPSVFNEAETKSTLMFGQRAKTIKNTVSVNLELTAEEWKKKYEKEKDKNKSLKSVIFRLEAELSRWRKGEAVPEEEQQLNAKDKKNTPLIDSLAPPMVLLSAEEKSKYEEDISELYKQLDDKDDEINQQSQLAEQLKQQMVDQDELLASTRRDYEKIQEELARLQMENEAAKEEVKEVLQALEELAVNYDQKSQEVEDKTLTNEQLAEELAQKTTTLVTVQRELTVIQELSNHQKKRAAEILNLLLKDLTEIGGIIGTNDSKAMTESNGVIEEEFTMARLYISKMKSEIKSLFNRSKQLETSQADTNRKIQANEKELASCQLLVSQHQAKIKSLTDYMQSVELKKRQLEESHDAVTEELAKLNAQEKMHEVSVMDKEKERMTLLQDAEEIKKTLEQQMESHRETHQKQLSRLRDDIEEKHRALDELKDLNQGLQLEQKKLISDLDKLKAEEQGKDAQLQKLIRLNEKREQAKEDLKGLEDTVAKELQTLHNLRRLFIQDLTTRVKRSAELECDDEGGSVAQKQKIIFLENNLEQLTKVHKQLVRDNADLRCELPKLEKRLRATAERVKALEFALREAKENTMRDRKRYQQEVDRIKEAVRTKNMARRGHSAQIAKPIRPGHHPASSAPTMANAIRTGGGSSHQTHRHHNSNRWKLNESHVQFIFLAAVLSGMFCQEMQKGARLKPREANGQNWNRCSARGWVFRPILFSKRSTPPFPQPHVSCRDGALADCGTSPLSDASSLTEWVKSEIATPSSCVDWQDRSQTGSFDLWNRDTAGQSVNLSRSTAVTGPAGFPPVNRRSKGLVTGLHPAVMAFSVIPPHATVLQVLLVVAMCDERNANHINFYNIVPPADVTPFPKSFKCFTCERASDNYSCNRWAEDKWCPENTQFCMTVHHFTSHGKTKSVTKRCVSREDCYSVGCQHHRDAGHTECISCCEGMACNVEVPTNHSTAVFAMRHAPSSSAPSHGIWRVPLLLATVFTVLVLL</sequence>
<evidence type="ECO:0000256" key="7">
    <source>
        <dbReference type="ARBA" id="ARBA00023175"/>
    </source>
</evidence>
<keyword evidence="3" id="KW-0493">Microtubule</keyword>
<feature type="region of interest" description="Disordered" evidence="11">
    <location>
        <begin position="919"/>
        <end position="967"/>
    </location>
</feature>
<proteinExistence type="inferred from homology"/>
<evidence type="ECO:0000256" key="2">
    <source>
        <dbReference type="ARBA" id="ARBA00022490"/>
    </source>
</evidence>
<evidence type="ECO:0000256" key="8">
    <source>
        <dbReference type="ARBA" id="ARBA00023212"/>
    </source>
</evidence>
<dbReference type="GO" id="GO:0007018">
    <property type="term" value="P:microtubule-based movement"/>
    <property type="evidence" value="ECO:0007669"/>
    <property type="project" value="InterPro"/>
</dbReference>
<feature type="coiled-coil region" evidence="10">
    <location>
        <begin position="648"/>
        <end position="812"/>
    </location>
</feature>
<evidence type="ECO:0000259" key="12">
    <source>
        <dbReference type="PROSITE" id="PS50067"/>
    </source>
</evidence>
<comment type="subcellular location">
    <subcellularLocation>
        <location evidence="1">Cytoplasm</location>
        <location evidence="1">Cytoskeleton</location>
    </subcellularLocation>
</comment>
<evidence type="ECO:0000256" key="4">
    <source>
        <dbReference type="ARBA" id="ARBA00022741"/>
    </source>
</evidence>
<evidence type="ECO:0000256" key="5">
    <source>
        <dbReference type="ARBA" id="ARBA00022840"/>
    </source>
</evidence>
<dbReference type="PANTHER" id="PTHR47968:SF70">
    <property type="entry name" value="KINESIN HEAVY CHAIN ISOFORM 5C"/>
    <property type="match status" value="1"/>
</dbReference>
<comment type="similarity">
    <text evidence="9">Belongs to the TRAFAC class myosin-kinesin ATPase superfamily. Kinesin family.</text>
</comment>
<feature type="coiled-coil region" evidence="10">
    <location>
        <begin position="842"/>
        <end position="915"/>
    </location>
</feature>
<feature type="coiled-coil region" evidence="10">
    <location>
        <begin position="345"/>
        <end position="379"/>
    </location>
</feature>
<keyword evidence="5 9" id="KW-0067">ATP-binding</keyword>
<dbReference type="FunFam" id="3.40.850.10:FF:000009">
    <property type="entry name" value="Kinesin-like protein"/>
    <property type="match status" value="1"/>
</dbReference>
<dbReference type="CDD" id="cd01369">
    <property type="entry name" value="KISc_KHC_KIF5"/>
    <property type="match status" value="1"/>
</dbReference>
<evidence type="ECO:0000256" key="10">
    <source>
        <dbReference type="SAM" id="Coils"/>
    </source>
</evidence>
<dbReference type="PRINTS" id="PR00380">
    <property type="entry name" value="KINESINHEAVY"/>
</dbReference>
<gene>
    <name evidence="13" type="ORF">SKAU_G00230680</name>
</gene>
<protein>
    <recommendedName>
        <fullName evidence="12">Kinesin motor domain-containing protein</fullName>
    </recommendedName>
</protein>
<dbReference type="GO" id="GO:0005524">
    <property type="term" value="F:ATP binding"/>
    <property type="evidence" value="ECO:0007669"/>
    <property type="project" value="UniProtKB-UniRule"/>
</dbReference>
<feature type="coiled-coil region" evidence="10">
    <location>
        <begin position="422"/>
        <end position="540"/>
    </location>
</feature>
<feature type="binding site" evidence="9">
    <location>
        <begin position="99"/>
        <end position="106"/>
    </location>
    <ligand>
        <name>ATP</name>
        <dbReference type="ChEBI" id="CHEBI:30616"/>
    </ligand>
</feature>
<dbReference type="Gene3D" id="6.10.250.1590">
    <property type="match status" value="1"/>
</dbReference>
<evidence type="ECO:0000313" key="14">
    <source>
        <dbReference type="Proteomes" id="UP001152622"/>
    </source>
</evidence>
<dbReference type="InterPro" id="IPR001752">
    <property type="entry name" value="Kinesin_motor_dom"/>
</dbReference>
<dbReference type="InterPro" id="IPR059182">
    <property type="entry name" value="Khc_C"/>
</dbReference>
<dbReference type="Pfam" id="PF16975">
    <property type="entry name" value="UPAR_LY6_2"/>
    <property type="match status" value="1"/>
</dbReference>
<dbReference type="SMART" id="SM00129">
    <property type="entry name" value="KISc"/>
    <property type="match status" value="1"/>
</dbReference>
<keyword evidence="14" id="KW-1185">Reference proteome</keyword>
<accession>A0A9Q1F5I6</accession>
<dbReference type="CDD" id="cd23649">
    <property type="entry name" value="Khc_CBD_cc"/>
    <property type="match status" value="1"/>
</dbReference>
<dbReference type="CDD" id="cd23626">
    <property type="entry name" value="TFP_LU_ECD_LYPD6B"/>
    <property type="match status" value="1"/>
</dbReference>
<dbReference type="PROSITE" id="PS50067">
    <property type="entry name" value="KINESIN_MOTOR_2"/>
    <property type="match status" value="1"/>
</dbReference>
<evidence type="ECO:0000256" key="1">
    <source>
        <dbReference type="ARBA" id="ARBA00004245"/>
    </source>
</evidence>
<evidence type="ECO:0000256" key="6">
    <source>
        <dbReference type="ARBA" id="ARBA00023054"/>
    </source>
</evidence>
<evidence type="ECO:0000256" key="3">
    <source>
        <dbReference type="ARBA" id="ARBA00022701"/>
    </source>
</evidence>
<feature type="domain" description="Kinesin motor" evidence="12">
    <location>
        <begin position="22"/>
        <end position="340"/>
    </location>
</feature>
<dbReference type="OrthoDB" id="3176171at2759"/>